<dbReference type="EMBL" id="CAJNDS010002845">
    <property type="protein sequence ID" value="CAE7616987.1"/>
    <property type="molecule type" value="Genomic_DNA"/>
</dbReference>
<reference evidence="1" key="1">
    <citation type="submission" date="2021-02" db="EMBL/GenBank/DDBJ databases">
        <authorList>
            <person name="Dougan E. K."/>
            <person name="Rhodes N."/>
            <person name="Thang M."/>
            <person name="Chan C."/>
        </authorList>
    </citation>
    <scope>NUCLEOTIDE SEQUENCE</scope>
</reference>
<keyword evidence="2" id="KW-1185">Reference proteome</keyword>
<accession>A0A812VFI9</accession>
<dbReference type="AlphaFoldDB" id="A0A812VFI9"/>
<evidence type="ECO:0000313" key="1">
    <source>
        <dbReference type="EMBL" id="CAE7616987.1"/>
    </source>
</evidence>
<name>A0A812VFI9_9DINO</name>
<dbReference type="Proteomes" id="UP000604046">
    <property type="component" value="Unassembled WGS sequence"/>
</dbReference>
<protein>
    <submittedName>
        <fullName evidence="1">Uncharacterized protein</fullName>
    </submittedName>
</protein>
<gene>
    <name evidence="1" type="ORF">SNAT2548_LOCUS35075</name>
</gene>
<comment type="caution">
    <text evidence="1">The sequence shown here is derived from an EMBL/GenBank/DDBJ whole genome shotgun (WGS) entry which is preliminary data.</text>
</comment>
<sequence>MPAVTYGSLLTYGPIMAKMDHVKPQSCSVAVPCAKDAWMQEWALKSLNVQSDSGSRSVQALQSLSIIGRCLGL</sequence>
<organism evidence="1 2">
    <name type="scientific">Symbiodinium natans</name>
    <dbReference type="NCBI Taxonomy" id="878477"/>
    <lineage>
        <taxon>Eukaryota</taxon>
        <taxon>Sar</taxon>
        <taxon>Alveolata</taxon>
        <taxon>Dinophyceae</taxon>
        <taxon>Suessiales</taxon>
        <taxon>Symbiodiniaceae</taxon>
        <taxon>Symbiodinium</taxon>
    </lineage>
</organism>
<evidence type="ECO:0000313" key="2">
    <source>
        <dbReference type="Proteomes" id="UP000604046"/>
    </source>
</evidence>
<proteinExistence type="predicted"/>